<dbReference type="InterPro" id="IPR012349">
    <property type="entry name" value="Split_barrel_FMN-bd"/>
</dbReference>
<comment type="caution">
    <text evidence="2">The sequence shown here is derived from an EMBL/GenBank/DDBJ whole genome shotgun (WGS) entry which is preliminary data.</text>
</comment>
<evidence type="ECO:0000313" key="3">
    <source>
        <dbReference type="Proteomes" id="UP000298127"/>
    </source>
</evidence>
<dbReference type="RefSeq" id="WP_135118633.1">
    <property type="nucleotide sequence ID" value="NZ_SPQZ01000001.1"/>
</dbReference>
<dbReference type="InterPro" id="IPR038725">
    <property type="entry name" value="YdaG_split_barrel_FMN-bd"/>
</dbReference>
<evidence type="ECO:0000313" key="2">
    <source>
        <dbReference type="EMBL" id="TFV99735.1"/>
    </source>
</evidence>
<feature type="domain" description="General stress protein FMN-binding split barrel" evidence="1">
    <location>
        <begin position="11"/>
        <end position="153"/>
    </location>
</feature>
<dbReference type="PANTHER" id="PTHR34818">
    <property type="entry name" value="PROTEIN BLI-3"/>
    <property type="match status" value="1"/>
</dbReference>
<name>A0A4Y9R8S1_9MICO</name>
<dbReference type="Proteomes" id="UP000298127">
    <property type="component" value="Unassembled WGS sequence"/>
</dbReference>
<gene>
    <name evidence="2" type="ORF">E4M00_00575</name>
</gene>
<reference evidence="2 3" key="1">
    <citation type="journal article" date="2018" name="J. Microbiol.">
        <title>Leifsonia flava sp. nov., a novel actinobacterium isolated from the rhizosphere of Aquilegia viridiflora.</title>
        <authorList>
            <person name="Cai Y."/>
            <person name="Tao W.Z."/>
            <person name="Ma Y.J."/>
            <person name="Cheng J."/>
            <person name="Zhang M.Y."/>
            <person name="Zhang Y.X."/>
        </authorList>
    </citation>
    <scope>NUCLEOTIDE SEQUENCE [LARGE SCALE GENOMIC DNA]</scope>
    <source>
        <strain evidence="2 3">SYP-B2174</strain>
    </source>
</reference>
<evidence type="ECO:0000259" key="1">
    <source>
        <dbReference type="Pfam" id="PF16242"/>
    </source>
</evidence>
<dbReference type="AlphaFoldDB" id="A0A4Y9R8S1"/>
<dbReference type="InterPro" id="IPR052917">
    <property type="entry name" value="Stress-Dev_Protein"/>
</dbReference>
<organism evidence="2 3">
    <name type="scientific">Orlajensenia leifsoniae</name>
    <dbReference type="NCBI Taxonomy" id="2561933"/>
    <lineage>
        <taxon>Bacteria</taxon>
        <taxon>Bacillati</taxon>
        <taxon>Actinomycetota</taxon>
        <taxon>Actinomycetes</taxon>
        <taxon>Micrococcales</taxon>
        <taxon>Microbacteriaceae</taxon>
        <taxon>Orlajensenia</taxon>
    </lineage>
</organism>
<keyword evidence="3" id="KW-1185">Reference proteome</keyword>
<sequence>MTDTTEDPRIRIVELARKIPIAMLTTIDGEGHVVSRPMSPQEITDEGVIWIIAEADSRDAAEISLNPSVGVSLTSGSSFVSFSGTAEVVTDAAKLHELWNPAVEAWLPDGPDSPQAVLFKVSAESGEYWDSPGGRIATVISFVKAKLTGERYDGGENETVSLP</sequence>
<dbReference type="Gene3D" id="2.30.110.10">
    <property type="entry name" value="Electron Transport, Fmn-binding Protein, Chain A"/>
    <property type="match status" value="1"/>
</dbReference>
<proteinExistence type="predicted"/>
<accession>A0A4Y9R8S1</accession>
<dbReference type="Pfam" id="PF16242">
    <property type="entry name" value="Pyrid_ox_like"/>
    <property type="match status" value="1"/>
</dbReference>
<dbReference type="SUPFAM" id="SSF50475">
    <property type="entry name" value="FMN-binding split barrel"/>
    <property type="match status" value="1"/>
</dbReference>
<dbReference type="EMBL" id="SPQZ01000001">
    <property type="protein sequence ID" value="TFV99735.1"/>
    <property type="molecule type" value="Genomic_DNA"/>
</dbReference>
<dbReference type="PANTHER" id="PTHR34818:SF1">
    <property type="entry name" value="PROTEIN BLI-3"/>
    <property type="match status" value="1"/>
</dbReference>
<protein>
    <submittedName>
        <fullName evidence="2">Pyridoxamine 5'-phosphate oxidase</fullName>
    </submittedName>
</protein>